<evidence type="ECO:0000313" key="2">
    <source>
        <dbReference type="EMBL" id="RJG11982.1"/>
    </source>
</evidence>
<dbReference type="OrthoDB" id="5954810at2"/>
<sequence length="164" mass="17072">MIKKPGAMGERGAALVVGLIMLLLLTLMVSGAFTLSTVNLKSVGNMQMREEALAAANSIMERVLGSMLKASTTTPPVGETGTFDVNNDGTNDYTVIVATPECIRAVVSGAAPKCEVGMVCPSDTWNTVWELRATVTDPASGASSVVRSGVRVLLTQAQKNAVCP</sequence>
<dbReference type="EMBL" id="QYUR01000002">
    <property type="protein sequence ID" value="RJG11982.1"/>
    <property type="molecule type" value="Genomic_DNA"/>
</dbReference>
<dbReference type="Pfam" id="PF14341">
    <property type="entry name" value="PilX_N"/>
    <property type="match status" value="1"/>
</dbReference>
<organism evidence="2 3">
    <name type="scientific">Pseudomonas cavernicola</name>
    <dbReference type="NCBI Taxonomy" id="2320866"/>
    <lineage>
        <taxon>Bacteria</taxon>
        <taxon>Pseudomonadati</taxon>
        <taxon>Pseudomonadota</taxon>
        <taxon>Gammaproteobacteria</taxon>
        <taxon>Pseudomonadales</taxon>
        <taxon>Pseudomonadaceae</taxon>
        <taxon>Pseudomonas</taxon>
    </lineage>
</organism>
<feature type="domain" description="Type 4 fimbrial biogenesis protein PilX N-terminal" evidence="1">
    <location>
        <begin position="11"/>
        <end position="56"/>
    </location>
</feature>
<proteinExistence type="predicted"/>
<keyword evidence="3" id="KW-1185">Reference proteome</keyword>
<name>A0A418XHP5_9PSED</name>
<reference evidence="2 3" key="1">
    <citation type="submission" date="2018-09" db="EMBL/GenBank/DDBJ databases">
        <authorList>
            <person name="Zhu H."/>
        </authorList>
    </citation>
    <scope>NUCLEOTIDE SEQUENCE [LARGE SCALE GENOMIC DNA]</scope>
    <source>
        <strain evidence="2 3">K1S02-6</strain>
    </source>
</reference>
<gene>
    <name evidence="2" type="ORF">D3879_01240</name>
</gene>
<evidence type="ECO:0000259" key="1">
    <source>
        <dbReference type="Pfam" id="PF14341"/>
    </source>
</evidence>
<comment type="caution">
    <text evidence="2">The sequence shown here is derived from an EMBL/GenBank/DDBJ whole genome shotgun (WGS) entry which is preliminary data.</text>
</comment>
<dbReference type="AlphaFoldDB" id="A0A418XHP5"/>
<dbReference type="InterPro" id="IPR025746">
    <property type="entry name" value="PilX_N_dom"/>
</dbReference>
<dbReference type="Proteomes" id="UP000284021">
    <property type="component" value="Unassembled WGS sequence"/>
</dbReference>
<protein>
    <recommendedName>
        <fullName evidence="1">Type 4 fimbrial biogenesis protein PilX N-terminal domain-containing protein</fullName>
    </recommendedName>
</protein>
<accession>A0A418XHP5</accession>
<evidence type="ECO:0000313" key="3">
    <source>
        <dbReference type="Proteomes" id="UP000284021"/>
    </source>
</evidence>
<dbReference type="RefSeq" id="WP_119952327.1">
    <property type="nucleotide sequence ID" value="NZ_QYUR01000002.1"/>
</dbReference>